<dbReference type="NCBIfam" id="TIGR03654">
    <property type="entry name" value="L6_bact"/>
    <property type="match status" value="1"/>
</dbReference>
<keyword evidence="1 3" id="KW-0689">Ribosomal protein</keyword>
<comment type="function">
    <text evidence="3 5">This protein binds to the 23S rRNA, and is important in its secondary structure. It is located near the subunit interface in the base of the L7/L12 stalk, and near the tRNA binding site of the peptidyltransferase center.</text>
</comment>
<dbReference type="InterPro" id="IPR020040">
    <property type="entry name" value="Ribosomal_uL6_a/b-dom"/>
</dbReference>
<gene>
    <name evidence="3 7" type="primary">rplF</name>
    <name evidence="7" type="ORF">OKA05_23080</name>
</gene>
<name>A0ABT3GPL7_9BACT</name>
<dbReference type="InterPro" id="IPR002358">
    <property type="entry name" value="Ribosomal_uL6_CS"/>
</dbReference>
<keyword evidence="3 5" id="KW-0699">rRNA-binding</keyword>
<dbReference type="Proteomes" id="UP001320876">
    <property type="component" value="Unassembled WGS sequence"/>
</dbReference>
<dbReference type="InterPro" id="IPR000702">
    <property type="entry name" value="Ribosomal_uL6-like"/>
</dbReference>
<dbReference type="PROSITE" id="PS00525">
    <property type="entry name" value="RIBOSOMAL_L6_1"/>
    <property type="match status" value="1"/>
</dbReference>
<dbReference type="InterPro" id="IPR036789">
    <property type="entry name" value="Ribosomal_uL6-like_a/b-dom_sf"/>
</dbReference>
<keyword evidence="8" id="KW-1185">Reference proteome</keyword>
<dbReference type="GO" id="GO:0005840">
    <property type="term" value="C:ribosome"/>
    <property type="evidence" value="ECO:0007669"/>
    <property type="project" value="UniProtKB-KW"/>
</dbReference>
<dbReference type="HAMAP" id="MF_01365_B">
    <property type="entry name" value="Ribosomal_uL6_B"/>
    <property type="match status" value="1"/>
</dbReference>
<dbReference type="RefSeq" id="WP_264489567.1">
    <property type="nucleotide sequence ID" value="NZ_JAPDDT010000014.1"/>
</dbReference>
<dbReference type="InterPro" id="IPR019906">
    <property type="entry name" value="Ribosomal_uL6_bac-type"/>
</dbReference>
<comment type="similarity">
    <text evidence="3 4">Belongs to the universal ribosomal protein uL6 family.</text>
</comment>
<evidence type="ECO:0000256" key="4">
    <source>
        <dbReference type="RuleBase" id="RU003869"/>
    </source>
</evidence>
<protein>
    <recommendedName>
        <fullName evidence="3">Large ribosomal subunit protein uL6</fullName>
    </recommendedName>
</protein>
<keyword evidence="3 5" id="KW-0694">RNA-binding</keyword>
<sequence length="180" mass="19136">MSRVGLKPISLPAKVSVKVDGTTVVVEGPKGKLDLALPSGITINADDTATVIVARASEARTHRALHGTVRSLVNNMITGVSQGFFKDLEIQGVGLRAAVKGKDLDLSLGKSHPILHPIPAGLTVTVNENTKIKVEGIDKQLVGQFAAEVRGFYPPEPYKGKGVRYVGEHVRRKEGKSVGK</sequence>
<reference evidence="7 8" key="1">
    <citation type="submission" date="2022-10" db="EMBL/GenBank/DDBJ databases">
        <title>Luteolibacter arcticus strain CCTCC AB 2014275, whole genome shotgun sequencing project.</title>
        <authorList>
            <person name="Zhao G."/>
            <person name="Shen L."/>
        </authorList>
    </citation>
    <scope>NUCLEOTIDE SEQUENCE [LARGE SCALE GENOMIC DNA]</scope>
    <source>
        <strain evidence="7 8">CCTCC AB 2014275</strain>
    </source>
</reference>
<accession>A0ABT3GPL7</accession>
<evidence type="ECO:0000256" key="5">
    <source>
        <dbReference type="RuleBase" id="RU003870"/>
    </source>
</evidence>
<feature type="domain" description="Large ribosomal subunit protein uL6 alpha-beta" evidence="6">
    <location>
        <begin position="92"/>
        <end position="165"/>
    </location>
</feature>
<comment type="subunit">
    <text evidence="3">Part of the 50S ribosomal subunit.</text>
</comment>
<keyword evidence="2 3" id="KW-0687">Ribonucleoprotein</keyword>
<proteinExistence type="inferred from homology"/>
<organism evidence="7 8">
    <name type="scientific">Luteolibacter arcticus</name>
    <dbReference type="NCBI Taxonomy" id="1581411"/>
    <lineage>
        <taxon>Bacteria</taxon>
        <taxon>Pseudomonadati</taxon>
        <taxon>Verrucomicrobiota</taxon>
        <taxon>Verrucomicrobiia</taxon>
        <taxon>Verrucomicrobiales</taxon>
        <taxon>Verrucomicrobiaceae</taxon>
        <taxon>Luteolibacter</taxon>
    </lineage>
</organism>
<comment type="caution">
    <text evidence="7">The sequence shown here is derived from an EMBL/GenBank/DDBJ whole genome shotgun (WGS) entry which is preliminary data.</text>
</comment>
<evidence type="ECO:0000259" key="6">
    <source>
        <dbReference type="Pfam" id="PF00347"/>
    </source>
</evidence>
<dbReference type="PANTHER" id="PTHR11655">
    <property type="entry name" value="60S/50S RIBOSOMAL PROTEIN L6/L9"/>
    <property type="match status" value="1"/>
</dbReference>
<dbReference type="Gene3D" id="3.90.930.12">
    <property type="entry name" value="Ribosomal protein L6, alpha-beta domain"/>
    <property type="match status" value="2"/>
</dbReference>
<dbReference type="PIRSF" id="PIRSF002162">
    <property type="entry name" value="Ribosomal_L6"/>
    <property type="match status" value="1"/>
</dbReference>
<dbReference type="PRINTS" id="PR00059">
    <property type="entry name" value="RIBOSOMALL6"/>
</dbReference>
<evidence type="ECO:0000256" key="3">
    <source>
        <dbReference type="HAMAP-Rule" id="MF_01365"/>
    </source>
</evidence>
<feature type="domain" description="Large ribosomal subunit protein uL6 alpha-beta" evidence="6">
    <location>
        <begin position="12"/>
        <end position="83"/>
    </location>
</feature>
<dbReference type="SUPFAM" id="SSF56053">
    <property type="entry name" value="Ribosomal protein L6"/>
    <property type="match status" value="2"/>
</dbReference>
<evidence type="ECO:0000313" key="7">
    <source>
        <dbReference type="EMBL" id="MCW1925461.1"/>
    </source>
</evidence>
<dbReference type="Pfam" id="PF00347">
    <property type="entry name" value="Ribosomal_L6"/>
    <property type="match status" value="2"/>
</dbReference>
<evidence type="ECO:0000256" key="2">
    <source>
        <dbReference type="ARBA" id="ARBA00023274"/>
    </source>
</evidence>
<dbReference type="PANTHER" id="PTHR11655:SF14">
    <property type="entry name" value="LARGE RIBOSOMAL SUBUNIT PROTEIN UL6M"/>
    <property type="match status" value="1"/>
</dbReference>
<evidence type="ECO:0000256" key="1">
    <source>
        <dbReference type="ARBA" id="ARBA00022980"/>
    </source>
</evidence>
<dbReference type="EMBL" id="JAPDDT010000014">
    <property type="protein sequence ID" value="MCW1925461.1"/>
    <property type="molecule type" value="Genomic_DNA"/>
</dbReference>
<evidence type="ECO:0000313" key="8">
    <source>
        <dbReference type="Proteomes" id="UP001320876"/>
    </source>
</evidence>